<dbReference type="CDD" id="cd00063">
    <property type="entry name" value="FN3"/>
    <property type="match status" value="1"/>
</dbReference>
<dbReference type="EMBL" id="MU825420">
    <property type="protein sequence ID" value="KAJ7390093.1"/>
    <property type="molecule type" value="Genomic_DNA"/>
</dbReference>
<accession>A0A9W9ZYA6</accession>
<proteinExistence type="predicted"/>
<gene>
    <name evidence="3" type="ORF">OS493_027123</name>
</gene>
<dbReference type="Pfam" id="PF00041">
    <property type="entry name" value="fn3"/>
    <property type="match status" value="1"/>
</dbReference>
<dbReference type="Gene3D" id="2.60.40.10">
    <property type="entry name" value="Immunoglobulins"/>
    <property type="match status" value="1"/>
</dbReference>
<organism evidence="3 4">
    <name type="scientific">Desmophyllum pertusum</name>
    <dbReference type="NCBI Taxonomy" id="174260"/>
    <lineage>
        <taxon>Eukaryota</taxon>
        <taxon>Metazoa</taxon>
        <taxon>Cnidaria</taxon>
        <taxon>Anthozoa</taxon>
        <taxon>Hexacorallia</taxon>
        <taxon>Scleractinia</taxon>
        <taxon>Caryophylliina</taxon>
        <taxon>Caryophylliidae</taxon>
        <taxon>Desmophyllum</taxon>
    </lineage>
</organism>
<evidence type="ECO:0000259" key="2">
    <source>
        <dbReference type="PROSITE" id="PS50853"/>
    </source>
</evidence>
<dbReference type="SMART" id="SM00060">
    <property type="entry name" value="FN3"/>
    <property type="match status" value="1"/>
</dbReference>
<dbReference type="PROSITE" id="PS50853">
    <property type="entry name" value="FN3"/>
    <property type="match status" value="1"/>
</dbReference>
<evidence type="ECO:0000256" key="1">
    <source>
        <dbReference type="ARBA" id="ARBA00022737"/>
    </source>
</evidence>
<reference evidence="3" key="1">
    <citation type="submission" date="2023-01" db="EMBL/GenBank/DDBJ databases">
        <title>Genome assembly of the deep-sea coral Lophelia pertusa.</title>
        <authorList>
            <person name="Herrera S."/>
            <person name="Cordes E."/>
        </authorList>
    </citation>
    <scope>NUCLEOTIDE SEQUENCE</scope>
    <source>
        <strain evidence="3">USNM1676648</strain>
        <tissue evidence="3">Polyp</tissue>
    </source>
</reference>
<dbReference type="Proteomes" id="UP001163046">
    <property type="component" value="Unassembled WGS sequence"/>
</dbReference>
<dbReference type="FunFam" id="2.60.40.10:FF:000028">
    <property type="entry name" value="Neuronal cell adhesion molecule"/>
    <property type="match status" value="1"/>
</dbReference>
<sequence>MHLHWILHVPGYALGAKSTPINVTAYNYTSTTSINVTWNPIEDELILERMLGYRVSYRTVRIGDEDVKEGEEPPTYNFTVRKKQLWTLLIEGLDTYTRYQINVSGFTRRGDGPSAITAGGMIKNPNKKLA</sequence>
<dbReference type="OrthoDB" id="5968456at2759"/>
<keyword evidence="1" id="KW-0677">Repeat</keyword>
<dbReference type="InterPro" id="IPR003961">
    <property type="entry name" value="FN3_dom"/>
</dbReference>
<evidence type="ECO:0000313" key="3">
    <source>
        <dbReference type="EMBL" id="KAJ7390093.1"/>
    </source>
</evidence>
<feature type="domain" description="Fibronectin type-III" evidence="2">
    <location>
        <begin position="19"/>
        <end position="125"/>
    </location>
</feature>
<name>A0A9W9ZYA6_9CNID</name>
<dbReference type="AlphaFoldDB" id="A0A9W9ZYA6"/>
<keyword evidence="4" id="KW-1185">Reference proteome</keyword>
<comment type="caution">
    <text evidence="3">The sequence shown here is derived from an EMBL/GenBank/DDBJ whole genome shotgun (WGS) entry which is preliminary data.</text>
</comment>
<protein>
    <recommendedName>
        <fullName evidence="2">Fibronectin type-III domain-containing protein</fullName>
    </recommendedName>
</protein>
<dbReference type="InterPro" id="IPR013783">
    <property type="entry name" value="Ig-like_fold"/>
</dbReference>
<dbReference type="SUPFAM" id="SSF49265">
    <property type="entry name" value="Fibronectin type III"/>
    <property type="match status" value="1"/>
</dbReference>
<evidence type="ECO:0000313" key="4">
    <source>
        <dbReference type="Proteomes" id="UP001163046"/>
    </source>
</evidence>
<dbReference type="InterPro" id="IPR036116">
    <property type="entry name" value="FN3_sf"/>
</dbReference>